<evidence type="ECO:0000313" key="3">
    <source>
        <dbReference type="Proteomes" id="UP000789570"/>
    </source>
</evidence>
<accession>A0A9N8VD71</accession>
<gene>
    <name evidence="2" type="ORF">FCALED_LOCUS1262</name>
</gene>
<evidence type="ECO:0000313" key="2">
    <source>
        <dbReference type="EMBL" id="CAG8451532.1"/>
    </source>
</evidence>
<protein>
    <submittedName>
        <fullName evidence="2">149_t:CDS:1</fullName>
    </submittedName>
</protein>
<proteinExistence type="predicted"/>
<feature type="region of interest" description="Disordered" evidence="1">
    <location>
        <begin position="1"/>
        <end position="24"/>
    </location>
</feature>
<dbReference type="Proteomes" id="UP000789570">
    <property type="component" value="Unassembled WGS sequence"/>
</dbReference>
<evidence type="ECO:0000256" key="1">
    <source>
        <dbReference type="SAM" id="MobiDB-lite"/>
    </source>
</evidence>
<reference evidence="2" key="1">
    <citation type="submission" date="2021-06" db="EMBL/GenBank/DDBJ databases">
        <authorList>
            <person name="Kallberg Y."/>
            <person name="Tangrot J."/>
            <person name="Rosling A."/>
        </authorList>
    </citation>
    <scope>NUCLEOTIDE SEQUENCE</scope>
    <source>
        <strain evidence="2">UK204</strain>
    </source>
</reference>
<name>A0A9N8VD71_9GLOM</name>
<comment type="caution">
    <text evidence="2">The sequence shown here is derived from an EMBL/GenBank/DDBJ whole genome shotgun (WGS) entry which is preliminary data.</text>
</comment>
<dbReference type="AlphaFoldDB" id="A0A9N8VD71"/>
<dbReference type="EMBL" id="CAJVPQ010000155">
    <property type="protein sequence ID" value="CAG8451532.1"/>
    <property type="molecule type" value="Genomic_DNA"/>
</dbReference>
<organism evidence="2 3">
    <name type="scientific">Funneliformis caledonium</name>
    <dbReference type="NCBI Taxonomy" id="1117310"/>
    <lineage>
        <taxon>Eukaryota</taxon>
        <taxon>Fungi</taxon>
        <taxon>Fungi incertae sedis</taxon>
        <taxon>Mucoromycota</taxon>
        <taxon>Glomeromycotina</taxon>
        <taxon>Glomeromycetes</taxon>
        <taxon>Glomerales</taxon>
        <taxon>Glomeraceae</taxon>
        <taxon>Funneliformis</taxon>
    </lineage>
</organism>
<sequence length="73" mass="8349">MSKLRTEFNNDKSEADLKYSDDKSDLNKDENVIKDIEKQIEVEIKVNLNVSGSISEDLTNISKYLDEKSPIDV</sequence>
<keyword evidence="3" id="KW-1185">Reference proteome</keyword>